<accession>A0A0R3TKH2</accession>
<feature type="compositionally biased region" description="Basic and acidic residues" evidence="1">
    <location>
        <begin position="306"/>
        <end position="316"/>
    </location>
</feature>
<feature type="compositionally biased region" description="Basic and acidic residues" evidence="1">
    <location>
        <begin position="240"/>
        <end position="253"/>
    </location>
</feature>
<evidence type="ECO:0000313" key="4">
    <source>
        <dbReference type="WBParaSite" id="HNAJ_0000766901-mRNA-1"/>
    </source>
</evidence>
<evidence type="ECO:0000313" key="2">
    <source>
        <dbReference type="EMBL" id="VDO03525.1"/>
    </source>
</evidence>
<organism evidence="4">
    <name type="scientific">Rodentolepis nana</name>
    <name type="common">Dwarf tapeworm</name>
    <name type="synonym">Hymenolepis nana</name>
    <dbReference type="NCBI Taxonomy" id="102285"/>
    <lineage>
        <taxon>Eukaryota</taxon>
        <taxon>Metazoa</taxon>
        <taxon>Spiralia</taxon>
        <taxon>Lophotrochozoa</taxon>
        <taxon>Platyhelminthes</taxon>
        <taxon>Cestoda</taxon>
        <taxon>Eucestoda</taxon>
        <taxon>Cyclophyllidea</taxon>
        <taxon>Hymenolepididae</taxon>
        <taxon>Rodentolepis</taxon>
    </lineage>
</organism>
<reference evidence="4" key="1">
    <citation type="submission" date="2017-02" db="UniProtKB">
        <authorList>
            <consortium name="WormBaseParasite"/>
        </authorList>
    </citation>
    <scope>IDENTIFICATION</scope>
</reference>
<feature type="region of interest" description="Disordered" evidence="1">
    <location>
        <begin position="299"/>
        <end position="329"/>
    </location>
</feature>
<proteinExistence type="predicted"/>
<dbReference type="OrthoDB" id="6251695at2759"/>
<evidence type="ECO:0000313" key="3">
    <source>
        <dbReference type="Proteomes" id="UP000278807"/>
    </source>
</evidence>
<dbReference type="AlphaFoldDB" id="A0A0R3TKH2"/>
<name>A0A0R3TKH2_RODNA</name>
<feature type="compositionally biased region" description="Acidic residues" evidence="1">
    <location>
        <begin position="317"/>
        <end position="329"/>
    </location>
</feature>
<sequence length="329" mass="37759">MFSYDDQCFFLRILECKKCQLRRLYHKLAAKELASRNAAELISEPIKIKRHFHSITRLLRVINSIDQQIKNTKSRYEQLQIRKMVCNEHVIDVYEFVIRAADDNVHHLHLSGIGSSPPAKWVKEIIPPGQTELYFVGSGWKRRDFQTSILCDIVNKSMTLSPEKKQSKAIRDANRRWAKGYSNVESAKVEQKEEGKSVRFARGNGLVTEHRLIYHAGAAKILRKDKTWVLESLHRQLMGDETEEPKKLGESNNRRVAKTSVQPEEDKGEDGEGNVEEKENFESISFENEVASIISSANYYANDNSSEEKSSGSQKEDSEEDSDDDFADF</sequence>
<dbReference type="WBParaSite" id="HNAJ_0000766901-mRNA-1">
    <property type="protein sequence ID" value="HNAJ_0000766901-mRNA-1"/>
    <property type="gene ID" value="HNAJ_0000766901"/>
</dbReference>
<gene>
    <name evidence="2" type="ORF">HNAJ_LOCUS7665</name>
</gene>
<reference evidence="2 3" key="2">
    <citation type="submission" date="2018-11" db="EMBL/GenBank/DDBJ databases">
        <authorList>
            <consortium name="Pathogen Informatics"/>
        </authorList>
    </citation>
    <scope>NUCLEOTIDE SEQUENCE [LARGE SCALE GENOMIC DNA]</scope>
</reference>
<feature type="region of interest" description="Disordered" evidence="1">
    <location>
        <begin position="240"/>
        <end position="282"/>
    </location>
</feature>
<dbReference type="EMBL" id="UZAE01012099">
    <property type="protein sequence ID" value="VDO03525.1"/>
    <property type="molecule type" value="Genomic_DNA"/>
</dbReference>
<protein>
    <submittedName>
        <fullName evidence="4">NFACT-R_1 domain-containing protein</fullName>
    </submittedName>
</protein>
<keyword evidence="3" id="KW-1185">Reference proteome</keyword>
<evidence type="ECO:0000256" key="1">
    <source>
        <dbReference type="SAM" id="MobiDB-lite"/>
    </source>
</evidence>
<dbReference type="Proteomes" id="UP000278807">
    <property type="component" value="Unassembled WGS sequence"/>
</dbReference>